<protein>
    <submittedName>
        <fullName evidence="3">Putative terminase</fullName>
    </submittedName>
</protein>
<dbReference type="Gene3D" id="3.40.50.300">
    <property type="entry name" value="P-loop containing nucleotide triphosphate hydrolases"/>
    <property type="match status" value="1"/>
</dbReference>
<dbReference type="Pfam" id="PF04466">
    <property type="entry name" value="Terminase_3"/>
    <property type="match status" value="1"/>
</dbReference>
<name>A0A6M3MGC0_9ZZZZ</name>
<gene>
    <name evidence="3" type="ORF">MM171B00326_0031</name>
</gene>
<sequence length="334" mass="38767">MILAENDIIHDYNKTDRTITFINPSGQINEILFDGLDEKEKIKSYKAATSIWMEELTEFTKDDFMEIDLILREPTPYYKQIMGSFNPDEARAPWIKKQFFDKAQSNSFVHSSTILDNPVKEIREQYLSVLEKLDDETYRDIYLYGKWAFAKGQIYNWDVVPLPDIKFDEVIDGGDFGYSVNPSVVVRIYRKALEFWVQEVIYEPGLTNQALGRKMISEGITKEDLCYFDSAEPKSIDELCALGLTILPSEKGPDSVRAGIDYLKSFKIHIVEGSENIIKERSKYKWKTDKNGNPTNEPVKFDDHAMDAIRYGIYTHMRKSEADIAFFENDLYPR</sequence>
<dbReference type="AlphaFoldDB" id="A0A6M3MGC0"/>
<evidence type="ECO:0000259" key="2">
    <source>
        <dbReference type="Pfam" id="PF17288"/>
    </source>
</evidence>
<feature type="domain" description="Phage terminase large subunit N-terminal" evidence="1">
    <location>
        <begin position="12"/>
        <end position="140"/>
    </location>
</feature>
<dbReference type="InterPro" id="IPR035413">
    <property type="entry name" value="Terminase_L_C"/>
</dbReference>
<dbReference type="Pfam" id="PF17288">
    <property type="entry name" value="Terminase_3C"/>
    <property type="match status" value="1"/>
</dbReference>
<dbReference type="InterPro" id="IPR052380">
    <property type="entry name" value="Viral_DNA_packaging_terminase"/>
</dbReference>
<reference evidence="3" key="1">
    <citation type="submission" date="2020-03" db="EMBL/GenBank/DDBJ databases">
        <title>The deep terrestrial virosphere.</title>
        <authorList>
            <person name="Holmfeldt K."/>
            <person name="Nilsson E."/>
            <person name="Simone D."/>
            <person name="Lopez-Fernandez M."/>
            <person name="Wu X."/>
            <person name="de Brujin I."/>
            <person name="Lundin D."/>
            <person name="Andersson A."/>
            <person name="Bertilsson S."/>
            <person name="Dopson M."/>
        </authorList>
    </citation>
    <scope>NUCLEOTIDE SEQUENCE</scope>
    <source>
        <strain evidence="3">MM171B00326</strain>
    </source>
</reference>
<dbReference type="Gene3D" id="3.30.420.280">
    <property type="match status" value="1"/>
</dbReference>
<dbReference type="InterPro" id="IPR035412">
    <property type="entry name" value="Terminase_L_N"/>
</dbReference>
<evidence type="ECO:0000259" key="1">
    <source>
        <dbReference type="Pfam" id="PF04466"/>
    </source>
</evidence>
<feature type="domain" description="Phage terminase large subunit C-terminal" evidence="2">
    <location>
        <begin position="175"/>
        <end position="313"/>
    </location>
</feature>
<accession>A0A6M3MGC0</accession>
<proteinExistence type="predicted"/>
<dbReference type="EMBL" id="MT143881">
    <property type="protein sequence ID" value="QJB04396.1"/>
    <property type="molecule type" value="Genomic_DNA"/>
</dbReference>
<organism evidence="3">
    <name type="scientific">viral metagenome</name>
    <dbReference type="NCBI Taxonomy" id="1070528"/>
    <lineage>
        <taxon>unclassified sequences</taxon>
        <taxon>metagenomes</taxon>
        <taxon>organismal metagenomes</taxon>
    </lineage>
</organism>
<dbReference type="InterPro" id="IPR027417">
    <property type="entry name" value="P-loop_NTPase"/>
</dbReference>
<evidence type="ECO:0000313" key="3">
    <source>
        <dbReference type="EMBL" id="QJB04396.1"/>
    </source>
</evidence>
<dbReference type="PANTHER" id="PTHR39184">
    <property type="match status" value="1"/>
</dbReference>
<dbReference type="PANTHER" id="PTHR39184:SF1">
    <property type="entry name" value="PBSX PHAGE TERMINASE LARGE SUBUNIT"/>
    <property type="match status" value="1"/>
</dbReference>